<dbReference type="InterPro" id="IPR000300">
    <property type="entry name" value="IPPc"/>
</dbReference>
<dbReference type="EMBL" id="CAXAMM010008779">
    <property type="protein sequence ID" value="CAK9018403.1"/>
    <property type="molecule type" value="Genomic_DNA"/>
</dbReference>
<dbReference type="SUPFAM" id="SSF56219">
    <property type="entry name" value="DNase I-like"/>
    <property type="match status" value="1"/>
</dbReference>
<comment type="caution">
    <text evidence="2">The sequence shown here is derived from an EMBL/GenBank/DDBJ whole genome shotgun (WGS) entry which is preliminary data.</text>
</comment>
<dbReference type="PANTHER" id="PTHR11200:SF240">
    <property type="entry name" value="INOSITOL POLYPHOSPHATE 5-PHOSPHATASE C9G1.10C-RELATED"/>
    <property type="match status" value="1"/>
</dbReference>
<protein>
    <submittedName>
        <fullName evidence="2">4</fullName>
    </submittedName>
</protein>
<dbReference type="InterPro" id="IPR036691">
    <property type="entry name" value="Endo/exonu/phosph_ase_sf"/>
</dbReference>
<feature type="domain" description="Inositol polyphosphate-related phosphatase" evidence="1">
    <location>
        <begin position="243"/>
        <end position="551"/>
    </location>
</feature>
<reference evidence="2 3" key="1">
    <citation type="submission" date="2024-02" db="EMBL/GenBank/DDBJ databases">
        <authorList>
            <person name="Chen Y."/>
            <person name="Shah S."/>
            <person name="Dougan E. K."/>
            <person name="Thang M."/>
            <person name="Chan C."/>
        </authorList>
    </citation>
    <scope>NUCLEOTIDE SEQUENCE [LARGE SCALE GENOMIC DNA]</scope>
</reference>
<evidence type="ECO:0000259" key="1">
    <source>
        <dbReference type="SMART" id="SM00128"/>
    </source>
</evidence>
<evidence type="ECO:0000313" key="3">
    <source>
        <dbReference type="Proteomes" id="UP001642464"/>
    </source>
</evidence>
<gene>
    <name evidence="2" type="ORF">SCF082_LOCUS14075</name>
</gene>
<dbReference type="Pfam" id="PF22669">
    <property type="entry name" value="Exo_endo_phos2"/>
    <property type="match status" value="1"/>
</dbReference>
<sequence length="551" mass="61006">MLTHTHTFEFYLVHNVSTVIFYWTLSEVPAVTWKAKIMEKKHSPNMGGCFVFAVLRAYFRSLEALKERWLIDVKFQERLLRPVEDSLRNLATSNSFEAWQTMVDRWNIPYLGRARPAHATLERSCKTWVSSCQGQSDSKCDSGHMSKTEGMRGFVVVAPSSEARLSPDCPGSVGSDLNAAWPAWANAAQESAGAAFRKAADAARVHAGQVKAAVDSQVWPGLPPTGGEASPFESEVPFHGSLPPVRLRVCSWNLHGNMIEESDDVRKWLMPDDEPADLVLVAVQELVDLGPKTVVMNPNGDEQRQMLLERRVEQALSKGGRYVKVCGFGMVGLALLVYIQPWLACGLRQLRIDRVKTGLDGMGGNKGGVCARFLLGSLSVCLVNVHLASGQHATTERSQHLAQVLSDAFQGTSAKGALRPKKLGFERSSVYHVEAHELCIITGDFNSRLDLPKEAQWPSGPQEAWLARDQIMLGQVSSLRGYREGVITFAPTYKYKIGTDALNTKRAPAWCDRVVFKSEAPCQLQLLEYASLPDLRFTSDHHPVTALFEVE</sequence>
<name>A0ABP0JV89_9DINO</name>
<organism evidence="2 3">
    <name type="scientific">Durusdinium trenchii</name>
    <dbReference type="NCBI Taxonomy" id="1381693"/>
    <lineage>
        <taxon>Eukaryota</taxon>
        <taxon>Sar</taxon>
        <taxon>Alveolata</taxon>
        <taxon>Dinophyceae</taxon>
        <taxon>Suessiales</taxon>
        <taxon>Symbiodiniaceae</taxon>
        <taxon>Durusdinium</taxon>
    </lineage>
</organism>
<dbReference type="InterPro" id="IPR046985">
    <property type="entry name" value="IP5"/>
</dbReference>
<proteinExistence type="predicted"/>
<accession>A0ABP0JV89</accession>
<dbReference type="SMART" id="SM00128">
    <property type="entry name" value="IPPc"/>
    <property type="match status" value="1"/>
</dbReference>
<dbReference type="Gene3D" id="3.60.10.10">
    <property type="entry name" value="Endonuclease/exonuclease/phosphatase"/>
    <property type="match status" value="1"/>
</dbReference>
<dbReference type="Proteomes" id="UP001642464">
    <property type="component" value="Unassembled WGS sequence"/>
</dbReference>
<keyword evidence="3" id="KW-1185">Reference proteome</keyword>
<evidence type="ECO:0000313" key="2">
    <source>
        <dbReference type="EMBL" id="CAK9018403.1"/>
    </source>
</evidence>
<dbReference type="PANTHER" id="PTHR11200">
    <property type="entry name" value="INOSITOL 5-PHOSPHATASE"/>
    <property type="match status" value="1"/>
</dbReference>